<feature type="domain" description="FHA" evidence="1">
    <location>
        <begin position="52"/>
        <end position="117"/>
    </location>
</feature>
<dbReference type="Pfam" id="PF00498">
    <property type="entry name" value="FHA"/>
    <property type="match status" value="1"/>
</dbReference>
<comment type="caution">
    <text evidence="2">The sequence shown here is derived from an EMBL/GenBank/DDBJ whole genome shotgun (WGS) entry which is preliminary data.</text>
</comment>
<dbReference type="Gene3D" id="2.60.200.20">
    <property type="match status" value="1"/>
</dbReference>
<name>A0AAV2YPB1_9STRA</name>
<sequence length="244" mass="27157">MIENLSVSGHQPSPVSLRLSEDFLNGLSDQEVDALKARGLCYIDLQELEEPLILGRDTFRSVFGEKIRGAETVMLSRRHCVFRISLATSSGETKRAEIKVEIENTSTNGVEVNDRILAHGERHVLSRGDVITLLRIPHVSPTALWIELLLLTLSIQNRDGHLQYGFGLPPNDFPESSQATIPDHDFANIETDRLSSQQNNCGEASCVDSGHSMGGDETQPVRIRVVSYSRFLNWHNSLTPSNRV</sequence>
<evidence type="ECO:0000259" key="1">
    <source>
        <dbReference type="PROSITE" id="PS50006"/>
    </source>
</evidence>
<dbReference type="PROSITE" id="PS50006">
    <property type="entry name" value="FHA_DOMAIN"/>
    <property type="match status" value="1"/>
</dbReference>
<dbReference type="AlphaFoldDB" id="A0AAV2YPB1"/>
<proteinExistence type="predicted"/>
<reference evidence="2" key="1">
    <citation type="submission" date="2022-11" db="EMBL/GenBank/DDBJ databases">
        <authorList>
            <person name="Morgan W.R."/>
            <person name="Tartar A."/>
        </authorList>
    </citation>
    <scope>NUCLEOTIDE SEQUENCE</scope>
    <source>
        <strain evidence="2">ARSEF 373</strain>
    </source>
</reference>
<evidence type="ECO:0000313" key="3">
    <source>
        <dbReference type="Proteomes" id="UP001146120"/>
    </source>
</evidence>
<dbReference type="SUPFAM" id="SSF49879">
    <property type="entry name" value="SMAD/FHA domain"/>
    <property type="match status" value="1"/>
</dbReference>
<accession>A0AAV2YPB1</accession>
<keyword evidence="3" id="KW-1185">Reference proteome</keyword>
<organism evidence="2 3">
    <name type="scientific">Lagenidium giganteum</name>
    <dbReference type="NCBI Taxonomy" id="4803"/>
    <lineage>
        <taxon>Eukaryota</taxon>
        <taxon>Sar</taxon>
        <taxon>Stramenopiles</taxon>
        <taxon>Oomycota</taxon>
        <taxon>Peronosporomycetes</taxon>
        <taxon>Pythiales</taxon>
        <taxon>Pythiaceae</taxon>
    </lineage>
</organism>
<dbReference type="InterPro" id="IPR008984">
    <property type="entry name" value="SMAD_FHA_dom_sf"/>
</dbReference>
<dbReference type="Proteomes" id="UP001146120">
    <property type="component" value="Unassembled WGS sequence"/>
</dbReference>
<dbReference type="EMBL" id="DAKRPA010000180">
    <property type="protein sequence ID" value="DAZ96031.1"/>
    <property type="molecule type" value="Genomic_DNA"/>
</dbReference>
<dbReference type="InterPro" id="IPR000253">
    <property type="entry name" value="FHA_dom"/>
</dbReference>
<evidence type="ECO:0000313" key="2">
    <source>
        <dbReference type="EMBL" id="DAZ96031.1"/>
    </source>
</evidence>
<gene>
    <name evidence="2" type="ORF">N0F65_000026</name>
</gene>
<reference evidence="2" key="2">
    <citation type="journal article" date="2023" name="Microbiol Resour">
        <title>Decontamination and Annotation of the Draft Genome Sequence of the Oomycete Lagenidium giganteum ARSEF 373.</title>
        <authorList>
            <person name="Morgan W.R."/>
            <person name="Tartar A."/>
        </authorList>
    </citation>
    <scope>NUCLEOTIDE SEQUENCE</scope>
    <source>
        <strain evidence="2">ARSEF 373</strain>
    </source>
</reference>
<protein>
    <recommendedName>
        <fullName evidence="1">FHA domain-containing protein</fullName>
    </recommendedName>
</protein>